<feature type="region of interest" description="Disordered" evidence="3">
    <location>
        <begin position="131"/>
        <end position="196"/>
    </location>
</feature>
<dbReference type="SUPFAM" id="SSF46689">
    <property type="entry name" value="Homeodomain-like"/>
    <property type="match status" value="2"/>
</dbReference>
<feature type="domain" description="HTH myb-type" evidence="5">
    <location>
        <begin position="45"/>
        <end position="100"/>
    </location>
</feature>
<dbReference type="OrthoDB" id="2143914at2759"/>
<comment type="caution">
    <text evidence="6">The sequence shown here is derived from an EMBL/GenBank/DDBJ whole genome shotgun (WGS) entry which is preliminary data.</text>
</comment>
<reference evidence="6" key="1">
    <citation type="journal article" date="2020" name="Fungal Divers.">
        <title>Resolving the Mortierellaceae phylogeny through synthesis of multi-gene phylogenetics and phylogenomics.</title>
        <authorList>
            <person name="Vandepol N."/>
            <person name="Liber J."/>
            <person name="Desiro A."/>
            <person name="Na H."/>
            <person name="Kennedy M."/>
            <person name="Barry K."/>
            <person name="Grigoriev I.V."/>
            <person name="Miller A.N."/>
            <person name="O'Donnell K."/>
            <person name="Stajich J.E."/>
            <person name="Bonito G."/>
        </authorList>
    </citation>
    <scope>NUCLEOTIDE SEQUENCE</scope>
    <source>
        <strain evidence="6">NRRL 6426</strain>
    </source>
</reference>
<dbReference type="GO" id="GO:0000978">
    <property type="term" value="F:RNA polymerase II cis-regulatory region sequence-specific DNA binding"/>
    <property type="evidence" value="ECO:0007669"/>
    <property type="project" value="TreeGrafter"/>
</dbReference>
<organism evidence="6 7">
    <name type="scientific">Linnemannia schmuckeri</name>
    <dbReference type="NCBI Taxonomy" id="64567"/>
    <lineage>
        <taxon>Eukaryota</taxon>
        <taxon>Fungi</taxon>
        <taxon>Fungi incertae sedis</taxon>
        <taxon>Mucoromycota</taxon>
        <taxon>Mortierellomycotina</taxon>
        <taxon>Mortierellomycetes</taxon>
        <taxon>Mortierellales</taxon>
        <taxon>Mortierellaceae</taxon>
        <taxon>Linnemannia</taxon>
    </lineage>
</organism>
<dbReference type="Proteomes" id="UP000748756">
    <property type="component" value="Unassembled WGS sequence"/>
</dbReference>
<gene>
    <name evidence="6" type="primary">MYB3R-5</name>
    <name evidence="6" type="ORF">BG015_001851</name>
</gene>
<feature type="region of interest" description="Disordered" evidence="3">
    <location>
        <begin position="217"/>
        <end position="311"/>
    </location>
</feature>
<accession>A0A9P5VDT8</accession>
<sequence>MFNLKSDQAAAKFSGKAWKRIAEYCFPDGSRNKDQCLQRWRMISKPRSIKGPWTPEEDRQLRNLVKELGAEKWVLIASRLGSRTGKQCRERWHNHLDPSIDKSPFTAKEDELIFKLFEQFGSKWAEMSKLMPGRPDNAIKNHFNTSMQRKRRRLSLQDPSELQMKLHDNSSGSTTANISPLASPTAATSPTILSRNHRFDPYERRHSMPSLEMAAKAHAGFQAAHSHGAQENQYDSAQTTRSVLTPPITPDTNSKVQFSPSMSRSISMGSNVRSASGNYPPNNKPLQGPSPGQTRPNLPGNPSIHKSNGPYYASTSAAMATSASSPSTSSLGNNMQNKMIRSSSAMTVSSSSGIVPPYNSHPMEYGYGYYHQEQQLNHSLPRPNMTRHESLGHHPSRQNQHEHHRSLDLDPFSALAELANLAEQHREMPVRDRPTTVVVQSKEEPREYGHEGEYKGPERASMSAVTDRSSDIEDAVMSTKIAKPNTLTRRFSTSLSHLKEEDHLEEHHGYSQHNSEWAHHSYHIDQRSGRGGIQAGRRHSLSPSSEMSPPTHFRSERSSVDYSNSEHGSDRDQDDMELDHDVQKQKQTSPKPSAAYLAIRRGSVRELMAIDNLCLSSEEMERQ</sequence>
<evidence type="ECO:0000256" key="2">
    <source>
        <dbReference type="ARBA" id="ARBA00023125"/>
    </source>
</evidence>
<dbReference type="GO" id="GO:0000981">
    <property type="term" value="F:DNA-binding transcription factor activity, RNA polymerase II-specific"/>
    <property type="evidence" value="ECO:0007669"/>
    <property type="project" value="TreeGrafter"/>
</dbReference>
<evidence type="ECO:0000313" key="7">
    <source>
        <dbReference type="Proteomes" id="UP000748756"/>
    </source>
</evidence>
<dbReference type="PANTHER" id="PTHR45614">
    <property type="entry name" value="MYB PROTEIN-RELATED"/>
    <property type="match status" value="1"/>
</dbReference>
<evidence type="ECO:0000256" key="1">
    <source>
        <dbReference type="ARBA" id="ARBA00022737"/>
    </source>
</evidence>
<feature type="compositionally biased region" description="Polar residues" evidence="3">
    <location>
        <begin position="271"/>
        <end position="296"/>
    </location>
</feature>
<protein>
    <submittedName>
        <fullName evidence="6">Transcription factor myb3r-5</fullName>
    </submittedName>
</protein>
<dbReference type="FunFam" id="1.10.10.60:FF:000010">
    <property type="entry name" value="Transcriptional activator Myb isoform A"/>
    <property type="match status" value="1"/>
</dbReference>
<keyword evidence="7" id="KW-1185">Reference proteome</keyword>
<evidence type="ECO:0000259" key="4">
    <source>
        <dbReference type="PROSITE" id="PS50090"/>
    </source>
</evidence>
<dbReference type="PROSITE" id="PS50090">
    <property type="entry name" value="MYB_LIKE"/>
    <property type="match status" value="2"/>
</dbReference>
<dbReference type="InterPro" id="IPR001005">
    <property type="entry name" value="SANT/Myb"/>
</dbReference>
<dbReference type="InterPro" id="IPR009057">
    <property type="entry name" value="Homeodomain-like_sf"/>
</dbReference>
<feature type="domain" description="Myb-like" evidence="4">
    <location>
        <begin position="45"/>
        <end position="96"/>
    </location>
</feature>
<feature type="compositionally biased region" description="Polar residues" evidence="3">
    <location>
        <begin position="229"/>
        <end position="243"/>
    </location>
</feature>
<feature type="compositionally biased region" description="Basic and acidic residues" evidence="3">
    <location>
        <begin position="443"/>
        <end position="458"/>
    </location>
</feature>
<name>A0A9P5VDT8_9FUNG</name>
<dbReference type="InterPro" id="IPR050560">
    <property type="entry name" value="MYB_TF"/>
</dbReference>
<dbReference type="PROSITE" id="PS51294">
    <property type="entry name" value="HTH_MYB"/>
    <property type="match status" value="2"/>
</dbReference>
<dbReference type="Gene3D" id="1.10.10.60">
    <property type="entry name" value="Homeodomain-like"/>
    <property type="match status" value="2"/>
</dbReference>
<dbReference type="GO" id="GO:0005634">
    <property type="term" value="C:nucleus"/>
    <property type="evidence" value="ECO:0007669"/>
    <property type="project" value="TreeGrafter"/>
</dbReference>
<evidence type="ECO:0000256" key="3">
    <source>
        <dbReference type="SAM" id="MobiDB-lite"/>
    </source>
</evidence>
<feature type="region of interest" description="Disordered" evidence="3">
    <location>
        <begin position="382"/>
        <end position="404"/>
    </location>
</feature>
<dbReference type="Pfam" id="PF00249">
    <property type="entry name" value="Myb_DNA-binding"/>
    <property type="match status" value="2"/>
</dbReference>
<dbReference type="InterPro" id="IPR017930">
    <property type="entry name" value="Myb_dom"/>
</dbReference>
<keyword evidence="1" id="KW-0677">Repeat</keyword>
<dbReference type="EMBL" id="JAAAUQ010000135">
    <property type="protein sequence ID" value="KAF9154091.1"/>
    <property type="molecule type" value="Genomic_DNA"/>
</dbReference>
<feature type="region of interest" description="Disordered" evidence="3">
    <location>
        <begin position="525"/>
        <end position="597"/>
    </location>
</feature>
<evidence type="ECO:0000259" key="5">
    <source>
        <dbReference type="PROSITE" id="PS51294"/>
    </source>
</evidence>
<feature type="compositionally biased region" description="Low complexity" evidence="3">
    <location>
        <begin position="259"/>
        <end position="270"/>
    </location>
</feature>
<dbReference type="AlphaFoldDB" id="A0A9P5VDT8"/>
<keyword evidence="2" id="KW-0238">DNA-binding</keyword>
<feature type="domain" description="Myb-like" evidence="4">
    <location>
        <begin position="97"/>
        <end position="147"/>
    </location>
</feature>
<feature type="domain" description="HTH myb-type" evidence="5">
    <location>
        <begin position="102"/>
        <end position="151"/>
    </location>
</feature>
<feature type="region of interest" description="Disordered" evidence="3">
    <location>
        <begin position="443"/>
        <end position="464"/>
    </location>
</feature>
<evidence type="ECO:0000313" key="6">
    <source>
        <dbReference type="EMBL" id="KAF9154091.1"/>
    </source>
</evidence>
<dbReference type="SMART" id="SM00717">
    <property type="entry name" value="SANT"/>
    <property type="match status" value="2"/>
</dbReference>
<dbReference type="PANTHER" id="PTHR45614:SF25">
    <property type="entry name" value="MYB PROTEIN"/>
    <property type="match status" value="1"/>
</dbReference>
<dbReference type="CDD" id="cd00167">
    <property type="entry name" value="SANT"/>
    <property type="match status" value="2"/>
</dbReference>
<proteinExistence type="predicted"/>
<feature type="compositionally biased region" description="Polar residues" evidence="3">
    <location>
        <begin position="169"/>
        <end position="194"/>
    </location>
</feature>